<dbReference type="OrthoDB" id="407442at2759"/>
<dbReference type="PROSITE" id="PS50102">
    <property type="entry name" value="RRM"/>
    <property type="match status" value="1"/>
</dbReference>
<keyword evidence="2 4" id="KW-0694">RNA-binding</keyword>
<evidence type="ECO:0000256" key="5">
    <source>
        <dbReference type="SAM" id="MobiDB-lite"/>
    </source>
</evidence>
<feature type="compositionally biased region" description="Low complexity" evidence="5">
    <location>
        <begin position="266"/>
        <end position="284"/>
    </location>
</feature>
<feature type="region of interest" description="Disordered" evidence="5">
    <location>
        <begin position="1"/>
        <end position="23"/>
    </location>
</feature>
<evidence type="ECO:0000256" key="1">
    <source>
        <dbReference type="ARBA" id="ARBA00004642"/>
    </source>
</evidence>
<feature type="compositionally biased region" description="Polar residues" evidence="5">
    <location>
        <begin position="384"/>
        <end position="393"/>
    </location>
</feature>
<feature type="region of interest" description="Disordered" evidence="5">
    <location>
        <begin position="201"/>
        <end position="340"/>
    </location>
</feature>
<dbReference type="AlphaFoldDB" id="A0A226ES55"/>
<feature type="compositionally biased region" description="Polar residues" evidence="5">
    <location>
        <begin position="304"/>
        <end position="323"/>
    </location>
</feature>
<dbReference type="OMA" id="PLEMRNG"/>
<protein>
    <submittedName>
        <fullName evidence="7">RNA-binding protein 7</fullName>
    </submittedName>
</protein>
<feature type="compositionally biased region" description="Polar residues" evidence="5">
    <location>
        <begin position="213"/>
        <end position="238"/>
    </location>
</feature>
<keyword evidence="3" id="KW-0539">Nucleus</keyword>
<evidence type="ECO:0000313" key="7">
    <source>
        <dbReference type="EMBL" id="OXA60465.1"/>
    </source>
</evidence>
<evidence type="ECO:0000259" key="6">
    <source>
        <dbReference type="PROSITE" id="PS50102"/>
    </source>
</evidence>
<proteinExistence type="predicted"/>
<feature type="domain" description="RRM" evidence="6">
    <location>
        <begin position="28"/>
        <end position="106"/>
    </location>
</feature>
<dbReference type="STRING" id="158441.A0A226ES55"/>
<feature type="compositionally biased region" description="Low complexity" evidence="5">
    <location>
        <begin position="328"/>
        <end position="340"/>
    </location>
</feature>
<dbReference type="SUPFAM" id="SSF54928">
    <property type="entry name" value="RNA-binding domain, RBD"/>
    <property type="match status" value="1"/>
</dbReference>
<dbReference type="EMBL" id="LNIX01000002">
    <property type="protein sequence ID" value="OXA60465.1"/>
    <property type="molecule type" value="Genomic_DNA"/>
</dbReference>
<feature type="region of interest" description="Disordered" evidence="5">
    <location>
        <begin position="356"/>
        <end position="394"/>
    </location>
</feature>
<feature type="compositionally biased region" description="Low complexity" evidence="5">
    <location>
        <begin position="239"/>
        <end position="255"/>
    </location>
</feature>
<dbReference type="PANTHER" id="PTHR13798:SF11">
    <property type="entry name" value="RNA-BINDING PROTEIN 7-RELATED"/>
    <property type="match status" value="1"/>
</dbReference>
<evidence type="ECO:0000256" key="2">
    <source>
        <dbReference type="ARBA" id="ARBA00022884"/>
    </source>
</evidence>
<evidence type="ECO:0000256" key="4">
    <source>
        <dbReference type="PROSITE-ProRule" id="PRU00176"/>
    </source>
</evidence>
<name>A0A226ES55_FOLCA</name>
<evidence type="ECO:0000313" key="8">
    <source>
        <dbReference type="Proteomes" id="UP000198287"/>
    </source>
</evidence>
<evidence type="ECO:0000256" key="3">
    <source>
        <dbReference type="ARBA" id="ARBA00023242"/>
    </source>
</evidence>
<feature type="region of interest" description="Disordered" evidence="5">
    <location>
        <begin position="105"/>
        <end position="147"/>
    </location>
</feature>
<accession>A0A226ES55</accession>
<dbReference type="PANTHER" id="PTHR13798">
    <property type="entry name" value="RNA BINDING MOTIF RBM PROTEIN -RELATED"/>
    <property type="match status" value="1"/>
</dbReference>
<dbReference type="InterPro" id="IPR052285">
    <property type="entry name" value="NEXT_complex_subunit"/>
</dbReference>
<feature type="compositionally biased region" description="Basic and acidic residues" evidence="5">
    <location>
        <begin position="111"/>
        <end position="123"/>
    </location>
</feature>
<dbReference type="InterPro" id="IPR000504">
    <property type="entry name" value="RRM_dom"/>
</dbReference>
<feature type="compositionally biased region" description="Low complexity" evidence="5">
    <location>
        <begin position="128"/>
        <end position="139"/>
    </location>
</feature>
<gene>
    <name evidence="7" type="ORF">Fcan01_05801</name>
</gene>
<sequence length="401" mass="45003">MNETYGEIDQGVGVGGGGKSHQEDDDNLVLWVGNLDSRTTETMVYELFCQAGPILHIRLPKNPDGQGHKGYSFVTFQHEASVPYAINVMEGTTLFGKKLKLQPRPGSVHRKLMDQKKASEQRQDNNFQGQGQPQMSPQQQVPPPQQQWFHPQMAQVSPNMFLYQNQLYQSFTPSPNLNMNVMAIPFQPAAAAQIASPFVQQIPVQPPPGSMPSLPQQQQHGRNPRMQNGYNNYSGVPPQQQQQQLRTASPHQQHQQPPPGANTSHYNNGPQQMNGQGQHQQQYHHQSRGGGGGHYQSQRGGSRPPQQRNGGYSNGSLANNNSRMPYHQQQPRLSNPVQQQQQQYMMNTFQGQVPLVQSPDFRRGNPPPQQQQQQQNFPHGGQNYGNPPASNGFHNVHVYHY</sequence>
<dbReference type="GO" id="GO:0005654">
    <property type="term" value="C:nucleoplasm"/>
    <property type="evidence" value="ECO:0007669"/>
    <property type="project" value="UniProtKB-SubCell"/>
</dbReference>
<organism evidence="7 8">
    <name type="scientific">Folsomia candida</name>
    <name type="common">Springtail</name>
    <dbReference type="NCBI Taxonomy" id="158441"/>
    <lineage>
        <taxon>Eukaryota</taxon>
        <taxon>Metazoa</taxon>
        <taxon>Ecdysozoa</taxon>
        <taxon>Arthropoda</taxon>
        <taxon>Hexapoda</taxon>
        <taxon>Collembola</taxon>
        <taxon>Entomobryomorpha</taxon>
        <taxon>Isotomoidea</taxon>
        <taxon>Isotomidae</taxon>
        <taxon>Proisotominae</taxon>
        <taxon>Folsomia</taxon>
    </lineage>
</organism>
<dbReference type="SMART" id="SM00360">
    <property type="entry name" value="RRM"/>
    <property type="match status" value="1"/>
</dbReference>
<dbReference type="Gene3D" id="3.30.70.330">
    <property type="match status" value="1"/>
</dbReference>
<dbReference type="InterPro" id="IPR012677">
    <property type="entry name" value="Nucleotide-bd_a/b_plait_sf"/>
</dbReference>
<dbReference type="Proteomes" id="UP000198287">
    <property type="component" value="Unassembled WGS sequence"/>
</dbReference>
<dbReference type="GO" id="GO:0000381">
    <property type="term" value="P:regulation of alternative mRNA splicing, via spliceosome"/>
    <property type="evidence" value="ECO:0007669"/>
    <property type="project" value="TreeGrafter"/>
</dbReference>
<reference evidence="7 8" key="1">
    <citation type="submission" date="2015-12" db="EMBL/GenBank/DDBJ databases">
        <title>The genome of Folsomia candida.</title>
        <authorList>
            <person name="Faddeeva A."/>
            <person name="Derks M.F."/>
            <person name="Anvar Y."/>
            <person name="Smit S."/>
            <person name="Van Straalen N."/>
            <person name="Roelofs D."/>
        </authorList>
    </citation>
    <scope>NUCLEOTIDE SEQUENCE [LARGE SCALE GENOMIC DNA]</scope>
    <source>
        <strain evidence="7 8">VU population</strain>
        <tissue evidence="7">Whole body</tissue>
    </source>
</reference>
<dbReference type="InterPro" id="IPR035979">
    <property type="entry name" value="RBD_domain_sf"/>
</dbReference>
<dbReference type="GO" id="GO:0003727">
    <property type="term" value="F:single-stranded RNA binding"/>
    <property type="evidence" value="ECO:0007669"/>
    <property type="project" value="TreeGrafter"/>
</dbReference>
<comment type="subcellular location">
    <subcellularLocation>
        <location evidence="1">Nucleus</location>
        <location evidence="1">Nucleoplasm</location>
    </subcellularLocation>
</comment>
<keyword evidence="8" id="KW-1185">Reference proteome</keyword>
<dbReference type="Pfam" id="PF00076">
    <property type="entry name" value="RRM_1"/>
    <property type="match status" value="1"/>
</dbReference>
<comment type="caution">
    <text evidence="7">The sequence shown here is derived from an EMBL/GenBank/DDBJ whole genome shotgun (WGS) entry which is preliminary data.</text>
</comment>